<dbReference type="PANTHER" id="PTHR36485">
    <property type="entry name" value="OS01G0939000 PROTEIN"/>
    <property type="match status" value="1"/>
</dbReference>
<organism evidence="2 3">
    <name type="scientific">Micractinium conductrix</name>
    <dbReference type="NCBI Taxonomy" id="554055"/>
    <lineage>
        <taxon>Eukaryota</taxon>
        <taxon>Viridiplantae</taxon>
        <taxon>Chlorophyta</taxon>
        <taxon>core chlorophytes</taxon>
        <taxon>Trebouxiophyceae</taxon>
        <taxon>Chlorellales</taxon>
        <taxon>Chlorellaceae</taxon>
        <taxon>Chlorella clade</taxon>
        <taxon>Micractinium</taxon>
    </lineage>
</organism>
<reference evidence="2 3" key="1">
    <citation type="journal article" date="2018" name="Plant J.">
        <title>Genome sequences of Chlorella sorokiniana UTEX 1602 and Micractinium conductrix SAG 241.80: implications to maltose excretion by a green alga.</title>
        <authorList>
            <person name="Arriola M.B."/>
            <person name="Velmurugan N."/>
            <person name="Zhang Y."/>
            <person name="Plunkett M.H."/>
            <person name="Hondzo H."/>
            <person name="Barney B.M."/>
        </authorList>
    </citation>
    <scope>NUCLEOTIDE SEQUENCE [LARGE SCALE GENOMIC DNA]</scope>
    <source>
        <strain evidence="2 3">SAG 241.80</strain>
    </source>
</reference>
<sequence>MLGLLLIAGGVSSLALGVFAIVVAPLLPPSTRPWLAALQADRYYRLLVPVTLPVTIAFVALNWFSLKLFKHNS</sequence>
<dbReference type="AlphaFoldDB" id="A0A2P6VQX9"/>
<proteinExistence type="predicted"/>
<dbReference type="OrthoDB" id="513201at2759"/>
<gene>
    <name evidence="2" type="ORF">C2E20_0662</name>
</gene>
<evidence type="ECO:0000313" key="2">
    <source>
        <dbReference type="EMBL" id="PSC76481.1"/>
    </source>
</evidence>
<evidence type="ECO:0000313" key="3">
    <source>
        <dbReference type="Proteomes" id="UP000239649"/>
    </source>
</evidence>
<accession>A0A2P6VQX9</accession>
<name>A0A2P6VQX9_9CHLO</name>
<comment type="caution">
    <text evidence="2">The sequence shown here is derived from an EMBL/GenBank/DDBJ whole genome shotgun (WGS) entry which is preliminary data.</text>
</comment>
<protein>
    <submittedName>
        <fullName evidence="2">Uncharacterized protein</fullName>
    </submittedName>
</protein>
<keyword evidence="1" id="KW-1133">Transmembrane helix</keyword>
<dbReference type="Proteomes" id="UP000239649">
    <property type="component" value="Unassembled WGS sequence"/>
</dbReference>
<evidence type="ECO:0000256" key="1">
    <source>
        <dbReference type="SAM" id="Phobius"/>
    </source>
</evidence>
<keyword evidence="3" id="KW-1185">Reference proteome</keyword>
<feature type="transmembrane region" description="Helical" evidence="1">
    <location>
        <begin position="44"/>
        <end position="64"/>
    </location>
</feature>
<keyword evidence="1" id="KW-0472">Membrane</keyword>
<keyword evidence="1" id="KW-0812">Transmembrane</keyword>
<dbReference type="PANTHER" id="PTHR36485:SF1">
    <property type="entry name" value="TRANSMEMBRANE PROTEIN"/>
    <property type="match status" value="1"/>
</dbReference>
<dbReference type="Pfam" id="PF15159">
    <property type="entry name" value="PIG-Y"/>
    <property type="match status" value="1"/>
</dbReference>
<dbReference type="EMBL" id="LHPF02000001">
    <property type="protein sequence ID" value="PSC76481.1"/>
    <property type="molecule type" value="Genomic_DNA"/>
</dbReference>
<dbReference type="InterPro" id="IPR029164">
    <property type="entry name" value="PIG-Y"/>
</dbReference>